<dbReference type="InParanoid" id="K5UHE7"/>
<evidence type="ECO:0000256" key="1">
    <source>
        <dbReference type="ARBA" id="ARBA00023002"/>
    </source>
</evidence>
<evidence type="ECO:0000259" key="5">
    <source>
        <dbReference type="Pfam" id="PF00248"/>
    </source>
</evidence>
<dbReference type="GO" id="GO:0016616">
    <property type="term" value="F:oxidoreductase activity, acting on the CH-OH group of donors, NAD or NADP as acceptor"/>
    <property type="evidence" value="ECO:0007669"/>
    <property type="project" value="UniProtKB-ARBA"/>
</dbReference>
<dbReference type="CDD" id="cd19071">
    <property type="entry name" value="AKR_AKR1-5-like"/>
    <property type="match status" value="1"/>
</dbReference>
<evidence type="ECO:0000256" key="2">
    <source>
        <dbReference type="PIRSR" id="PIRSR000097-1"/>
    </source>
</evidence>
<dbReference type="PRINTS" id="PR00069">
    <property type="entry name" value="ALDKETRDTASE"/>
</dbReference>
<gene>
    <name evidence="6" type="ORF">PHACADRAFT_265986</name>
</gene>
<dbReference type="SUPFAM" id="SSF51430">
    <property type="entry name" value="NAD(P)-linked oxidoreductase"/>
    <property type="match status" value="1"/>
</dbReference>
<dbReference type="STRING" id="650164.K5UHE7"/>
<proteinExistence type="predicted"/>
<evidence type="ECO:0000313" key="6">
    <source>
        <dbReference type="EMBL" id="EKM48916.1"/>
    </source>
</evidence>
<dbReference type="PIRSF" id="PIRSF000097">
    <property type="entry name" value="AKR"/>
    <property type="match status" value="1"/>
</dbReference>
<feature type="site" description="Lowers pKa of active site Tyr" evidence="4">
    <location>
        <position position="60"/>
    </location>
</feature>
<accession>K5UHE7</accession>
<name>K5UHE7_PHACS</name>
<dbReference type="AlphaFoldDB" id="K5UHE7"/>
<organism evidence="6 7">
    <name type="scientific">Phanerochaete carnosa (strain HHB-10118-sp)</name>
    <name type="common">White-rot fungus</name>
    <name type="synonym">Peniophora carnosa</name>
    <dbReference type="NCBI Taxonomy" id="650164"/>
    <lineage>
        <taxon>Eukaryota</taxon>
        <taxon>Fungi</taxon>
        <taxon>Dikarya</taxon>
        <taxon>Basidiomycota</taxon>
        <taxon>Agaricomycotina</taxon>
        <taxon>Agaricomycetes</taxon>
        <taxon>Polyporales</taxon>
        <taxon>Phanerochaetaceae</taxon>
        <taxon>Phanerochaete</taxon>
    </lineage>
</organism>
<reference evidence="6 7" key="1">
    <citation type="journal article" date="2012" name="BMC Genomics">
        <title>Comparative genomics of the white-rot fungi, Phanerochaete carnosa and P. chrysosporium, to elucidate the genetic basis of the distinct wood types they colonize.</title>
        <authorList>
            <person name="Suzuki H."/>
            <person name="MacDonald J."/>
            <person name="Syed K."/>
            <person name="Salamov A."/>
            <person name="Hori C."/>
            <person name="Aerts A."/>
            <person name="Henrissat B."/>
            <person name="Wiebenga A."/>
            <person name="vanKuyk P.A."/>
            <person name="Barry K."/>
            <person name="Lindquist E."/>
            <person name="LaButti K."/>
            <person name="Lapidus A."/>
            <person name="Lucas S."/>
            <person name="Coutinho P."/>
            <person name="Gong Y."/>
            <person name="Samejima M."/>
            <person name="Mahadevan R."/>
            <person name="Abou-Zaid M."/>
            <person name="de Vries R.P."/>
            <person name="Igarashi K."/>
            <person name="Yadav J.S."/>
            <person name="Grigoriev I.V."/>
            <person name="Master E.R."/>
        </authorList>
    </citation>
    <scope>NUCLEOTIDE SEQUENCE [LARGE SCALE GENOMIC DNA]</scope>
    <source>
        <strain evidence="6 7">HHB-10118-sp</strain>
    </source>
</reference>
<dbReference type="InterPro" id="IPR018170">
    <property type="entry name" value="Aldo/ket_reductase_CS"/>
</dbReference>
<dbReference type="InterPro" id="IPR023210">
    <property type="entry name" value="NADP_OxRdtase_dom"/>
</dbReference>
<dbReference type="Proteomes" id="UP000008370">
    <property type="component" value="Unassembled WGS sequence"/>
</dbReference>
<dbReference type="HOGENOM" id="CLU_023205_0_0_1"/>
<dbReference type="RefSeq" id="XP_007402532.1">
    <property type="nucleotide sequence ID" value="XM_007402470.1"/>
</dbReference>
<keyword evidence="1" id="KW-0560">Oxidoreductase</keyword>
<feature type="active site" description="Proton donor" evidence="2">
    <location>
        <position position="35"/>
    </location>
</feature>
<dbReference type="EMBL" id="JH930645">
    <property type="protein sequence ID" value="EKM48916.1"/>
    <property type="molecule type" value="Genomic_DNA"/>
</dbReference>
<evidence type="ECO:0000256" key="4">
    <source>
        <dbReference type="PIRSR" id="PIRSR000097-3"/>
    </source>
</evidence>
<dbReference type="FunFam" id="3.20.20.100:FF:000002">
    <property type="entry name" value="2,5-diketo-D-gluconic acid reductase A"/>
    <property type="match status" value="1"/>
</dbReference>
<sequence>MGCWLGPEGGGDVAEEMSKNALKCGYRHIDTAAGYFNEELVGKAIRESGIPRGELFVTTKLAYFHGHRVREAFEDSLKALDLEYIDQYLIHWPMAHTLDGARARSFEEHPNFVDIWAEMEKLLDTGKVRAIGVSNFSIKNLEILLKDAKVVPANNQVEIHPYLPQHALQQYCNEKGILLSAYSPLGQGNPMFFSDPDFARIAESHDATPAQISISWLVQRGTPPIVKSANVERMKKNITLVKLSHGEMEIIDNIHKKPGAHRSLLPYHEPDGTVLMWTYEQLGWPMTVGGLVEA</sequence>
<dbReference type="Gene3D" id="3.20.20.100">
    <property type="entry name" value="NADP-dependent oxidoreductase domain"/>
    <property type="match status" value="1"/>
</dbReference>
<dbReference type="PROSITE" id="PS00063">
    <property type="entry name" value="ALDOKETO_REDUCTASE_3"/>
    <property type="match status" value="1"/>
</dbReference>
<dbReference type="OrthoDB" id="5945798at2759"/>
<evidence type="ECO:0000256" key="3">
    <source>
        <dbReference type="PIRSR" id="PIRSR000097-2"/>
    </source>
</evidence>
<protein>
    <recommendedName>
        <fullName evidence="5">NADP-dependent oxidoreductase domain-containing protein</fullName>
    </recommendedName>
</protein>
<dbReference type="GeneID" id="18919272"/>
<feature type="binding site" evidence="3">
    <location>
        <position position="91"/>
    </location>
    <ligand>
        <name>substrate</name>
    </ligand>
</feature>
<dbReference type="PANTHER" id="PTHR11732">
    <property type="entry name" value="ALDO/KETO REDUCTASE"/>
    <property type="match status" value="1"/>
</dbReference>
<dbReference type="InterPro" id="IPR020471">
    <property type="entry name" value="AKR"/>
</dbReference>
<dbReference type="KEGG" id="pco:PHACADRAFT_265986"/>
<evidence type="ECO:0000313" key="7">
    <source>
        <dbReference type="Proteomes" id="UP000008370"/>
    </source>
</evidence>
<dbReference type="PROSITE" id="PS00798">
    <property type="entry name" value="ALDOKETO_REDUCTASE_1"/>
    <property type="match status" value="1"/>
</dbReference>
<dbReference type="InterPro" id="IPR036812">
    <property type="entry name" value="NAD(P)_OxRdtase_dom_sf"/>
</dbReference>
<dbReference type="PROSITE" id="PS00062">
    <property type="entry name" value="ALDOKETO_REDUCTASE_2"/>
    <property type="match status" value="1"/>
</dbReference>
<dbReference type="Pfam" id="PF00248">
    <property type="entry name" value="Aldo_ket_red"/>
    <property type="match status" value="1"/>
</dbReference>
<feature type="domain" description="NADP-dependent oxidoreductase" evidence="5">
    <location>
        <begin position="14"/>
        <end position="254"/>
    </location>
</feature>
<keyword evidence="7" id="KW-1185">Reference proteome</keyword>